<dbReference type="Pfam" id="PF02163">
    <property type="entry name" value="Peptidase_M50"/>
    <property type="match status" value="2"/>
</dbReference>
<evidence type="ECO:0000256" key="2">
    <source>
        <dbReference type="ARBA" id="ARBA00004141"/>
    </source>
</evidence>
<keyword evidence="8" id="KW-0862">Zinc</keyword>
<dbReference type="CDD" id="cd06161">
    <property type="entry name" value="S2P-M50_SpoIVFB"/>
    <property type="match status" value="1"/>
</dbReference>
<gene>
    <name evidence="14" type="ORF">AM231_02975</name>
</gene>
<keyword evidence="7" id="KW-0378">Hydrolase</keyword>
<evidence type="ECO:0000256" key="6">
    <source>
        <dbReference type="ARBA" id="ARBA00022723"/>
    </source>
</evidence>
<evidence type="ECO:0000256" key="5">
    <source>
        <dbReference type="ARBA" id="ARBA00022692"/>
    </source>
</evidence>
<dbReference type="GO" id="GO:0046872">
    <property type="term" value="F:metal ion binding"/>
    <property type="evidence" value="ECO:0007669"/>
    <property type="project" value="UniProtKB-KW"/>
</dbReference>
<dbReference type="Proteomes" id="UP000036932">
    <property type="component" value="Unassembled WGS sequence"/>
</dbReference>
<evidence type="ECO:0000256" key="10">
    <source>
        <dbReference type="ARBA" id="ARBA00023049"/>
    </source>
</evidence>
<dbReference type="PANTHER" id="PTHR39188">
    <property type="entry name" value="MEMBRANE-ASSOCIATED ZINC METALLOPROTEASE M50B"/>
    <property type="match status" value="1"/>
</dbReference>
<dbReference type="PANTHER" id="PTHR39188:SF3">
    <property type="entry name" value="STAGE IV SPORULATION PROTEIN FB"/>
    <property type="match status" value="1"/>
</dbReference>
<dbReference type="AlphaFoldDB" id="A0A0M1P1P1"/>
<protein>
    <submittedName>
        <fullName evidence="14">Zn-dependent protease</fullName>
    </submittedName>
</protein>
<feature type="domain" description="Peptidase M50" evidence="13">
    <location>
        <begin position="105"/>
        <end position="145"/>
    </location>
</feature>
<evidence type="ECO:0000259" key="13">
    <source>
        <dbReference type="Pfam" id="PF02163"/>
    </source>
</evidence>
<dbReference type="EMBL" id="LIUT01000001">
    <property type="protein sequence ID" value="KOR88210.1"/>
    <property type="molecule type" value="Genomic_DNA"/>
</dbReference>
<feature type="transmembrane region" description="Helical" evidence="12">
    <location>
        <begin position="7"/>
        <end position="25"/>
    </location>
</feature>
<evidence type="ECO:0000256" key="12">
    <source>
        <dbReference type="SAM" id="Phobius"/>
    </source>
</evidence>
<evidence type="ECO:0000313" key="15">
    <source>
        <dbReference type="Proteomes" id="UP000036932"/>
    </source>
</evidence>
<feature type="transmembrane region" description="Helical" evidence="12">
    <location>
        <begin position="180"/>
        <end position="198"/>
    </location>
</feature>
<feature type="domain" description="Peptidase M50" evidence="13">
    <location>
        <begin position="31"/>
        <end position="97"/>
    </location>
</feature>
<dbReference type="InterPro" id="IPR008915">
    <property type="entry name" value="Peptidase_M50"/>
</dbReference>
<evidence type="ECO:0000313" key="14">
    <source>
        <dbReference type="EMBL" id="KOR88210.1"/>
    </source>
</evidence>
<organism evidence="14 15">
    <name type="scientific">Paenibacillus solani</name>
    <dbReference type="NCBI Taxonomy" id="1705565"/>
    <lineage>
        <taxon>Bacteria</taxon>
        <taxon>Bacillati</taxon>
        <taxon>Bacillota</taxon>
        <taxon>Bacilli</taxon>
        <taxon>Bacillales</taxon>
        <taxon>Paenibacillaceae</taxon>
        <taxon>Paenibacillus</taxon>
    </lineage>
</organism>
<evidence type="ECO:0000256" key="4">
    <source>
        <dbReference type="ARBA" id="ARBA00022670"/>
    </source>
</evidence>
<evidence type="ECO:0000256" key="9">
    <source>
        <dbReference type="ARBA" id="ARBA00022989"/>
    </source>
</evidence>
<dbReference type="GO" id="GO:0006508">
    <property type="term" value="P:proteolysis"/>
    <property type="evidence" value="ECO:0007669"/>
    <property type="project" value="UniProtKB-KW"/>
</dbReference>
<keyword evidence="4 14" id="KW-0645">Protease</keyword>
<evidence type="ECO:0000256" key="7">
    <source>
        <dbReference type="ARBA" id="ARBA00022801"/>
    </source>
</evidence>
<dbReference type="PATRIC" id="fig|1705565.3.peg.2474"/>
<dbReference type="GO" id="GO:0016020">
    <property type="term" value="C:membrane"/>
    <property type="evidence" value="ECO:0007669"/>
    <property type="project" value="UniProtKB-SubCell"/>
</dbReference>
<feature type="transmembrane region" description="Helical" evidence="12">
    <location>
        <begin position="112"/>
        <end position="132"/>
    </location>
</feature>
<dbReference type="OrthoDB" id="166377at2"/>
<keyword evidence="5 12" id="KW-0812">Transmembrane</keyword>
<keyword evidence="10" id="KW-0482">Metalloprotease</keyword>
<dbReference type="GO" id="GO:0008237">
    <property type="term" value="F:metallopeptidase activity"/>
    <property type="evidence" value="ECO:0007669"/>
    <property type="project" value="UniProtKB-KW"/>
</dbReference>
<comment type="caution">
    <text evidence="14">The sequence shown here is derived from an EMBL/GenBank/DDBJ whole genome shotgun (WGS) entry which is preliminary data.</text>
</comment>
<accession>A0A0M1P1P1</accession>
<evidence type="ECO:0000256" key="11">
    <source>
        <dbReference type="ARBA" id="ARBA00023136"/>
    </source>
</evidence>
<comment type="similarity">
    <text evidence="3">Belongs to the peptidase M50B family.</text>
</comment>
<keyword evidence="9 12" id="KW-1133">Transmembrane helix</keyword>
<evidence type="ECO:0000256" key="8">
    <source>
        <dbReference type="ARBA" id="ARBA00022833"/>
    </source>
</evidence>
<proteinExistence type="inferred from homology"/>
<comment type="subcellular location">
    <subcellularLocation>
        <location evidence="2">Membrane</location>
        <topology evidence="2">Multi-pass membrane protein</topology>
    </subcellularLocation>
</comment>
<feature type="transmembrane region" description="Helical" evidence="12">
    <location>
        <begin position="153"/>
        <end position="174"/>
    </location>
</feature>
<name>A0A0M1P1P1_9BACL</name>
<dbReference type="RefSeq" id="WP_054401290.1">
    <property type="nucleotide sequence ID" value="NZ_LIUT01000001.1"/>
</dbReference>
<comment type="cofactor">
    <cofactor evidence="1">
        <name>Zn(2+)</name>
        <dbReference type="ChEBI" id="CHEBI:29105"/>
    </cofactor>
</comment>
<feature type="transmembrane region" description="Helical" evidence="12">
    <location>
        <begin position="84"/>
        <end position="106"/>
    </location>
</feature>
<evidence type="ECO:0000256" key="3">
    <source>
        <dbReference type="ARBA" id="ARBA00007931"/>
    </source>
</evidence>
<reference evidence="15" key="1">
    <citation type="submission" date="2015-08" db="EMBL/GenBank/DDBJ databases">
        <title>Genome sequencing project for genomic taxonomy and phylogenomics of Bacillus-like bacteria.</title>
        <authorList>
            <person name="Liu B."/>
            <person name="Wang J."/>
            <person name="Zhu Y."/>
            <person name="Liu G."/>
            <person name="Chen Q."/>
            <person name="Chen Z."/>
            <person name="Lan J."/>
            <person name="Che J."/>
            <person name="Ge C."/>
            <person name="Shi H."/>
            <person name="Pan Z."/>
            <person name="Liu X."/>
        </authorList>
    </citation>
    <scope>NUCLEOTIDE SEQUENCE [LARGE SCALE GENOMIC DNA]</scope>
    <source>
        <strain evidence="15">FJAT-22460</strain>
    </source>
</reference>
<feature type="transmembrane region" description="Helical" evidence="12">
    <location>
        <begin position="31"/>
        <end position="54"/>
    </location>
</feature>
<evidence type="ECO:0000256" key="1">
    <source>
        <dbReference type="ARBA" id="ARBA00001947"/>
    </source>
</evidence>
<keyword evidence="6" id="KW-0479">Metal-binding</keyword>
<keyword evidence="11 12" id="KW-0472">Membrane</keyword>
<sequence>MIKFRGTVLSLHPLFVIVMLASVFTGRFLELLILFMIVFIHELGHAAAAAAMGFKVRAIQMLPFGGVAVIEDDGKMTAMKEIGIALAGPLQNVFMIGITLACRWAGWGDEQLLTYIIQGNIMIALFNLLPIMPLDGGKVLQAVISLLAPYHATLLWASLAGFLCSLLMIGYGLQPLFSGGGVRLNVVMIGCFLAYSNFEDYRNVHYRFIRFLFNRNSIYERDPDGLGPAQPIVADSSKPLDDIMRLFKREKYHLIYVMSGRGSLLAVVPEQHVISSYFSSNGPPWQA</sequence>
<keyword evidence="15" id="KW-1185">Reference proteome</keyword>